<keyword evidence="2" id="KW-0472">Membrane</keyword>
<dbReference type="GO" id="GO:0005198">
    <property type="term" value="F:structural molecule activity"/>
    <property type="evidence" value="ECO:0007669"/>
    <property type="project" value="InterPro"/>
</dbReference>
<dbReference type="PANTHER" id="PTHR34313:SF2">
    <property type="entry name" value="ENDOGENOUS RETROVIRUS GROUP K MEMBER 21 ENV POLYPROTEIN-LIKE"/>
    <property type="match status" value="1"/>
</dbReference>
<evidence type="ECO:0000259" key="4">
    <source>
        <dbReference type="Pfam" id="PF00517"/>
    </source>
</evidence>
<gene>
    <name evidence="5" type="ORF">QTO34_018129</name>
</gene>
<feature type="signal peptide" evidence="3">
    <location>
        <begin position="1"/>
        <end position="20"/>
    </location>
</feature>
<evidence type="ECO:0000313" key="6">
    <source>
        <dbReference type="Proteomes" id="UP001177744"/>
    </source>
</evidence>
<reference evidence="5" key="1">
    <citation type="submission" date="2023-06" db="EMBL/GenBank/DDBJ databases">
        <title>Reference genome for the Northern bat (Eptesicus nilssonii), a most northern bat species.</title>
        <authorList>
            <person name="Laine V.N."/>
            <person name="Pulliainen A.T."/>
            <person name="Lilley T.M."/>
        </authorList>
    </citation>
    <scope>NUCLEOTIDE SEQUENCE</scope>
    <source>
        <strain evidence="5">BLF_Eptnil</strain>
        <tissue evidence="5">Kidney</tissue>
    </source>
</reference>
<dbReference type="EMBL" id="JAULJE010000008">
    <property type="protein sequence ID" value="KAK1339576.1"/>
    <property type="molecule type" value="Genomic_DNA"/>
</dbReference>
<dbReference type="Proteomes" id="UP001177744">
    <property type="component" value="Unassembled WGS sequence"/>
</dbReference>
<organism evidence="5 6">
    <name type="scientific">Cnephaeus nilssonii</name>
    <name type="common">Northern bat</name>
    <name type="synonym">Eptesicus nilssonii</name>
    <dbReference type="NCBI Taxonomy" id="3371016"/>
    <lineage>
        <taxon>Eukaryota</taxon>
        <taxon>Metazoa</taxon>
        <taxon>Chordata</taxon>
        <taxon>Craniata</taxon>
        <taxon>Vertebrata</taxon>
        <taxon>Euteleostomi</taxon>
        <taxon>Mammalia</taxon>
        <taxon>Eutheria</taxon>
        <taxon>Laurasiatheria</taxon>
        <taxon>Chiroptera</taxon>
        <taxon>Yangochiroptera</taxon>
        <taxon>Vespertilionidae</taxon>
        <taxon>Cnephaeus</taxon>
    </lineage>
</organism>
<dbReference type="InterPro" id="IPR000328">
    <property type="entry name" value="GP41-like"/>
</dbReference>
<dbReference type="InterPro" id="IPR051255">
    <property type="entry name" value="Retroviral_env_glycoprotein"/>
</dbReference>
<proteinExistence type="predicted"/>
<dbReference type="AlphaFoldDB" id="A0AA40HYZ1"/>
<evidence type="ECO:0000256" key="1">
    <source>
        <dbReference type="ARBA" id="ARBA00004328"/>
    </source>
</evidence>
<keyword evidence="6" id="KW-1185">Reference proteome</keyword>
<keyword evidence="2" id="KW-1133">Transmembrane helix</keyword>
<comment type="subcellular location">
    <subcellularLocation>
        <location evidence="1">Virion</location>
    </subcellularLocation>
</comment>
<evidence type="ECO:0000256" key="2">
    <source>
        <dbReference type="SAM" id="Phobius"/>
    </source>
</evidence>
<feature type="domain" description="Retroviral envelope protein GP41-like" evidence="4">
    <location>
        <begin position="94"/>
        <end position="148"/>
    </location>
</feature>
<evidence type="ECO:0000256" key="3">
    <source>
        <dbReference type="SAM" id="SignalP"/>
    </source>
</evidence>
<accession>A0AA40HYZ1</accession>
<feature type="chain" id="PRO_5041244667" description="Retroviral envelope protein GP41-like domain-containing protein" evidence="3">
    <location>
        <begin position="21"/>
        <end position="177"/>
    </location>
</feature>
<comment type="caution">
    <text evidence="5">The sequence shown here is derived from an EMBL/GenBank/DDBJ whole genome shotgun (WGS) entry which is preliminary data.</text>
</comment>
<evidence type="ECO:0000313" key="5">
    <source>
        <dbReference type="EMBL" id="KAK1339576.1"/>
    </source>
</evidence>
<sequence>MFIEPLLWLMSLCPARICIGDWKCKHHQIKYPLCCPTTLFYYASYQHNRKWYHDAGLQALQEPHNQLSQEKRALGLIIFGLVTLVTVITSAVTTSLALTQNIQNAKFVNELAQKTSTVLHDQEDIDKKLETKLNALEAVVIGLGNQLEISSKLLRSQVQRLQLDVHKLHLKNKKGEM</sequence>
<name>A0AA40HYZ1_CNENI</name>
<feature type="transmembrane region" description="Helical" evidence="2">
    <location>
        <begin position="73"/>
        <end position="98"/>
    </location>
</feature>
<keyword evidence="3" id="KW-0732">Signal</keyword>
<keyword evidence="2" id="KW-0812">Transmembrane</keyword>
<protein>
    <recommendedName>
        <fullName evidence="4">Retroviral envelope protein GP41-like domain-containing protein</fullName>
    </recommendedName>
</protein>
<dbReference type="Pfam" id="PF00517">
    <property type="entry name" value="GP41"/>
    <property type="match status" value="1"/>
</dbReference>
<dbReference type="PANTHER" id="PTHR34313">
    <property type="entry name" value="ENDOGENOUS RETROVIRUS GROUP K MEMBER 113 ENV POLYPROTEIN-RELATED"/>
    <property type="match status" value="1"/>
</dbReference>